<accession>W4HH44</accession>
<name>W4HH44_9RHOB</name>
<dbReference type="PANTHER" id="PTHR34982:SF1">
    <property type="entry name" value="FLAGELLAR ASSEMBLY PROTEIN FLIH"/>
    <property type="match status" value="1"/>
</dbReference>
<comment type="caution">
    <text evidence="3">The sequence shown here is derived from an EMBL/GenBank/DDBJ whole genome shotgun (WGS) entry which is preliminary data.</text>
</comment>
<keyword evidence="1" id="KW-0813">Transport</keyword>
<dbReference type="EMBL" id="AQQW01000012">
    <property type="protein sequence ID" value="ETW11456.1"/>
    <property type="molecule type" value="Genomic_DNA"/>
</dbReference>
<evidence type="ECO:0000313" key="3">
    <source>
        <dbReference type="EMBL" id="ETW11456.1"/>
    </source>
</evidence>
<dbReference type="RefSeq" id="WP_043846356.1">
    <property type="nucleotide sequence ID" value="NZ_AQQW01000012.1"/>
</dbReference>
<protein>
    <submittedName>
        <fullName evidence="3">Uncharacterized protein</fullName>
    </submittedName>
</protein>
<dbReference type="STRING" id="1379903.ATO8_17335"/>
<sequence length="220" mass="24193">MRFFFERDFDRELEIERGDAPLTDPSAEADALAAQIDAARKAAFAEGAEAGAAAAREEMRRERDARHTDAMARVGEELDRLTRALDTHRANLESDLVDFAVAVCERLLPEAVDLLSERRLRAEMIAGLRLVQGEGQCRIRVSPEFRDVVAEDMERIGGAAANRVEVLPDPALAAGDARVEWDNGFMEYSFADTCSRLIGALNDIAASPARPALEGRKTHV</sequence>
<evidence type="ECO:0000256" key="1">
    <source>
        <dbReference type="ARBA" id="ARBA00022448"/>
    </source>
</evidence>
<keyword evidence="4" id="KW-1185">Reference proteome</keyword>
<dbReference type="GO" id="GO:0015031">
    <property type="term" value="P:protein transport"/>
    <property type="evidence" value="ECO:0007669"/>
    <property type="project" value="UniProtKB-KW"/>
</dbReference>
<dbReference type="AlphaFoldDB" id="W4HH44"/>
<evidence type="ECO:0000256" key="2">
    <source>
        <dbReference type="ARBA" id="ARBA00022927"/>
    </source>
</evidence>
<dbReference type="eggNOG" id="ENOG5032WRX">
    <property type="taxonomic scope" value="Bacteria"/>
</dbReference>
<dbReference type="GO" id="GO:0005829">
    <property type="term" value="C:cytosol"/>
    <property type="evidence" value="ECO:0007669"/>
    <property type="project" value="TreeGrafter"/>
</dbReference>
<dbReference type="InterPro" id="IPR051472">
    <property type="entry name" value="T3SS_Stator/FliH"/>
</dbReference>
<dbReference type="Proteomes" id="UP000019063">
    <property type="component" value="Unassembled WGS sequence"/>
</dbReference>
<reference evidence="3 4" key="1">
    <citation type="journal article" date="2014" name="Antonie Van Leeuwenhoek">
        <title>Roseivivax atlanticus sp. nov., isolated from surface seawater of the Atlantic Ocean.</title>
        <authorList>
            <person name="Li G."/>
            <person name="Lai Q."/>
            <person name="Liu X."/>
            <person name="Sun F."/>
            <person name="Shao Z."/>
        </authorList>
    </citation>
    <scope>NUCLEOTIDE SEQUENCE [LARGE SCALE GENOMIC DNA]</scope>
    <source>
        <strain evidence="3 4">22II-s10s</strain>
    </source>
</reference>
<keyword evidence="2" id="KW-0653">Protein transport</keyword>
<evidence type="ECO:0000313" key="4">
    <source>
        <dbReference type="Proteomes" id="UP000019063"/>
    </source>
</evidence>
<proteinExistence type="predicted"/>
<gene>
    <name evidence="3" type="ORF">ATO8_17335</name>
</gene>
<organism evidence="3 4">
    <name type="scientific">Roseivivax marinus</name>
    <dbReference type="NCBI Taxonomy" id="1379903"/>
    <lineage>
        <taxon>Bacteria</taxon>
        <taxon>Pseudomonadati</taxon>
        <taxon>Pseudomonadota</taxon>
        <taxon>Alphaproteobacteria</taxon>
        <taxon>Rhodobacterales</taxon>
        <taxon>Roseobacteraceae</taxon>
        <taxon>Roseivivax</taxon>
    </lineage>
</organism>
<dbReference type="PANTHER" id="PTHR34982">
    <property type="entry name" value="YOP PROTEINS TRANSLOCATION PROTEIN L"/>
    <property type="match status" value="1"/>
</dbReference>